<reference evidence="1" key="1">
    <citation type="submission" date="2021-04" db="EMBL/GenBank/DDBJ databases">
        <title>novel species isolated from subtropical streams in China.</title>
        <authorList>
            <person name="Lu H."/>
        </authorList>
    </citation>
    <scope>NUCLEOTIDE SEQUENCE</scope>
    <source>
        <strain evidence="1">FT137W</strain>
    </source>
</reference>
<organism evidence="1 2">
    <name type="scientific">Undibacterium fentianense</name>
    <dbReference type="NCBI Taxonomy" id="2828728"/>
    <lineage>
        <taxon>Bacteria</taxon>
        <taxon>Pseudomonadati</taxon>
        <taxon>Pseudomonadota</taxon>
        <taxon>Betaproteobacteria</taxon>
        <taxon>Burkholderiales</taxon>
        <taxon>Oxalobacteraceae</taxon>
        <taxon>Undibacterium</taxon>
    </lineage>
</organism>
<dbReference type="RefSeq" id="WP_212674827.1">
    <property type="nucleotide sequence ID" value="NZ_JAGSPJ010000002.1"/>
</dbReference>
<dbReference type="Proteomes" id="UP000678545">
    <property type="component" value="Unassembled WGS sequence"/>
</dbReference>
<comment type="caution">
    <text evidence="1">The sequence shown here is derived from an EMBL/GenBank/DDBJ whole genome shotgun (WGS) entry which is preliminary data.</text>
</comment>
<evidence type="ECO:0000313" key="2">
    <source>
        <dbReference type="Proteomes" id="UP000678545"/>
    </source>
</evidence>
<protein>
    <submittedName>
        <fullName evidence="1">Uncharacterized protein</fullName>
    </submittedName>
</protein>
<dbReference type="AlphaFoldDB" id="A0A941IC15"/>
<sequence length="113" mass="13235">MRSKGRIVNTRFFAITAYYQFDPDFSNGASGWKKWIAEKRVLDCRRRVWHKATLERSGSLAEPNAQLGTQYNRFWSEYCHPDYPNLPAADLLGQQKVSQNSMSSNRRYFHIAK</sequence>
<keyword evidence="2" id="KW-1185">Reference proteome</keyword>
<gene>
    <name evidence="1" type="ORF">KDM90_06790</name>
</gene>
<dbReference type="EMBL" id="JAGSPJ010000002">
    <property type="protein sequence ID" value="MBR7799699.1"/>
    <property type="molecule type" value="Genomic_DNA"/>
</dbReference>
<name>A0A941IC15_9BURK</name>
<proteinExistence type="predicted"/>
<accession>A0A941IC15</accession>
<evidence type="ECO:0000313" key="1">
    <source>
        <dbReference type="EMBL" id="MBR7799699.1"/>
    </source>
</evidence>